<evidence type="ECO:0000256" key="6">
    <source>
        <dbReference type="ARBA" id="ARBA00022859"/>
    </source>
</evidence>
<keyword evidence="6" id="KW-0391">Immunity</keyword>
<keyword evidence="4" id="KW-0929">Antimicrobial</keyword>
<keyword evidence="7" id="KW-1133">Transmembrane helix</keyword>
<dbReference type="Proteomes" id="UP000838756">
    <property type="component" value="Unassembled WGS sequence"/>
</dbReference>
<keyword evidence="7" id="KW-0812">Transmembrane</keyword>
<keyword evidence="3" id="KW-0964">Secreted</keyword>
<keyword evidence="7" id="KW-0472">Membrane</keyword>
<name>A0A8S4RU35_9NEOP</name>
<keyword evidence="9" id="KW-1185">Reference proteome</keyword>
<dbReference type="AlphaFoldDB" id="A0A8S4RU35"/>
<dbReference type="GO" id="GO:0045087">
    <property type="term" value="P:innate immune response"/>
    <property type="evidence" value="ECO:0007669"/>
    <property type="project" value="UniProtKB-KW"/>
</dbReference>
<dbReference type="GO" id="GO:0050830">
    <property type="term" value="P:defense response to Gram-positive bacterium"/>
    <property type="evidence" value="ECO:0007669"/>
    <property type="project" value="UniProtKB-ARBA"/>
</dbReference>
<evidence type="ECO:0000313" key="9">
    <source>
        <dbReference type="Proteomes" id="UP000838756"/>
    </source>
</evidence>
<comment type="caution">
    <text evidence="8">The sequence shown here is derived from an EMBL/GenBank/DDBJ whole genome shotgun (WGS) entry which is preliminary data.</text>
</comment>
<sequence length="109" mass="12317">MDAQEDVDPVKRRIQGLTDMEIITENKTSSEQMLEECMADYVKCLSFNRIFIFVFAAFVALSNVRAAPENFFKEIERAGQRVRDAIISAKPAVDVISDAQNIWNGGKQD</sequence>
<dbReference type="GO" id="GO:0019731">
    <property type="term" value="P:antibacterial humoral response"/>
    <property type="evidence" value="ECO:0007669"/>
    <property type="project" value="InterPro"/>
</dbReference>
<gene>
    <name evidence="8" type="primary">jg11578</name>
    <name evidence="8" type="ORF">PAEG_LOCUS17583</name>
</gene>
<evidence type="ECO:0000256" key="2">
    <source>
        <dbReference type="ARBA" id="ARBA00010680"/>
    </source>
</evidence>
<organism evidence="8 9">
    <name type="scientific">Pararge aegeria aegeria</name>
    <dbReference type="NCBI Taxonomy" id="348720"/>
    <lineage>
        <taxon>Eukaryota</taxon>
        <taxon>Metazoa</taxon>
        <taxon>Ecdysozoa</taxon>
        <taxon>Arthropoda</taxon>
        <taxon>Hexapoda</taxon>
        <taxon>Insecta</taxon>
        <taxon>Pterygota</taxon>
        <taxon>Neoptera</taxon>
        <taxon>Endopterygota</taxon>
        <taxon>Lepidoptera</taxon>
        <taxon>Glossata</taxon>
        <taxon>Ditrysia</taxon>
        <taxon>Papilionoidea</taxon>
        <taxon>Nymphalidae</taxon>
        <taxon>Satyrinae</taxon>
        <taxon>Satyrini</taxon>
        <taxon>Parargina</taxon>
        <taxon>Pararge</taxon>
    </lineage>
</organism>
<evidence type="ECO:0000256" key="4">
    <source>
        <dbReference type="ARBA" id="ARBA00022529"/>
    </source>
</evidence>
<dbReference type="EMBL" id="CAKXAJ010025573">
    <property type="protein sequence ID" value="CAH2241128.1"/>
    <property type="molecule type" value="Genomic_DNA"/>
</dbReference>
<dbReference type="Pfam" id="PF00272">
    <property type="entry name" value="Cecropin"/>
    <property type="match status" value="1"/>
</dbReference>
<protein>
    <submittedName>
        <fullName evidence="8">Jg11578 protein</fullName>
    </submittedName>
</protein>
<dbReference type="InterPro" id="IPR000875">
    <property type="entry name" value="CecC-like"/>
</dbReference>
<proteinExistence type="inferred from homology"/>
<dbReference type="OrthoDB" id="7410372at2759"/>
<comment type="similarity">
    <text evidence="2">Belongs to the cecropin family.</text>
</comment>
<evidence type="ECO:0000256" key="1">
    <source>
        <dbReference type="ARBA" id="ARBA00004613"/>
    </source>
</evidence>
<accession>A0A8S4RU35</accession>
<evidence type="ECO:0000313" key="8">
    <source>
        <dbReference type="EMBL" id="CAH2241128.1"/>
    </source>
</evidence>
<reference evidence="8" key="1">
    <citation type="submission" date="2022-03" db="EMBL/GenBank/DDBJ databases">
        <authorList>
            <person name="Lindestad O."/>
        </authorList>
    </citation>
    <scope>NUCLEOTIDE SEQUENCE</scope>
</reference>
<evidence type="ECO:0000256" key="5">
    <source>
        <dbReference type="ARBA" id="ARBA00022588"/>
    </source>
</evidence>
<comment type="subcellular location">
    <subcellularLocation>
        <location evidence="1">Secreted</location>
    </subcellularLocation>
</comment>
<dbReference type="GO" id="GO:0005576">
    <property type="term" value="C:extracellular region"/>
    <property type="evidence" value="ECO:0007669"/>
    <property type="project" value="UniProtKB-SubCell"/>
</dbReference>
<feature type="transmembrane region" description="Helical" evidence="7">
    <location>
        <begin position="50"/>
        <end position="67"/>
    </location>
</feature>
<evidence type="ECO:0000256" key="3">
    <source>
        <dbReference type="ARBA" id="ARBA00022525"/>
    </source>
</evidence>
<keyword evidence="5" id="KW-0399">Innate immunity</keyword>
<evidence type="ECO:0000256" key="7">
    <source>
        <dbReference type="SAM" id="Phobius"/>
    </source>
</evidence>